<accession>X0VGZ8</accession>
<dbReference type="EMBL" id="BARS01039320">
    <property type="protein sequence ID" value="GAG17574.1"/>
    <property type="molecule type" value="Genomic_DNA"/>
</dbReference>
<dbReference type="AlphaFoldDB" id="X0VGZ8"/>
<sequence>MIKRIPSILLLAVVVAFPVYADKDSDNQQEKATQKLQHKITVTANRIETSVKETASSVSVITREELEKLQKRTVYEALQEVVGLNTTQNGPTGSIASASIRGANSEHTKVLMDGVEMNDPISPSRSFNLGHLLIENIERIEIIRGPQSTLYGSDAMGGVINIITRQRQGKSRFNLSTQGGS</sequence>
<dbReference type="InterPro" id="IPR037066">
    <property type="entry name" value="Plug_dom_sf"/>
</dbReference>
<proteinExistence type="predicted"/>
<evidence type="ECO:0000313" key="3">
    <source>
        <dbReference type="EMBL" id="GAG17574.1"/>
    </source>
</evidence>
<evidence type="ECO:0000256" key="1">
    <source>
        <dbReference type="ARBA" id="ARBA00022729"/>
    </source>
</evidence>
<feature type="non-terminal residue" evidence="3">
    <location>
        <position position="181"/>
    </location>
</feature>
<comment type="caution">
    <text evidence="3">The sequence shown here is derived from an EMBL/GenBank/DDBJ whole genome shotgun (WGS) entry which is preliminary data.</text>
</comment>
<gene>
    <name evidence="3" type="ORF">S01H1_60053</name>
</gene>
<dbReference type="PROSITE" id="PS52016">
    <property type="entry name" value="TONB_DEPENDENT_REC_3"/>
    <property type="match status" value="1"/>
</dbReference>
<dbReference type="Pfam" id="PF07715">
    <property type="entry name" value="Plug"/>
    <property type="match status" value="1"/>
</dbReference>
<dbReference type="InterPro" id="IPR039426">
    <property type="entry name" value="TonB-dep_rcpt-like"/>
</dbReference>
<dbReference type="PANTHER" id="PTHR30069">
    <property type="entry name" value="TONB-DEPENDENT OUTER MEMBRANE RECEPTOR"/>
    <property type="match status" value="1"/>
</dbReference>
<feature type="domain" description="TonB-dependent receptor plug" evidence="2">
    <location>
        <begin position="51"/>
        <end position="159"/>
    </location>
</feature>
<protein>
    <recommendedName>
        <fullName evidence="2">TonB-dependent receptor plug domain-containing protein</fullName>
    </recommendedName>
</protein>
<dbReference type="GO" id="GO:0009279">
    <property type="term" value="C:cell outer membrane"/>
    <property type="evidence" value="ECO:0007669"/>
    <property type="project" value="TreeGrafter"/>
</dbReference>
<reference evidence="3" key="1">
    <citation type="journal article" date="2014" name="Front. Microbiol.">
        <title>High frequency of phylogenetically diverse reductive dehalogenase-homologous genes in deep subseafloor sedimentary metagenomes.</title>
        <authorList>
            <person name="Kawai M."/>
            <person name="Futagami T."/>
            <person name="Toyoda A."/>
            <person name="Takaki Y."/>
            <person name="Nishi S."/>
            <person name="Hori S."/>
            <person name="Arai W."/>
            <person name="Tsubouchi T."/>
            <person name="Morono Y."/>
            <person name="Uchiyama I."/>
            <person name="Ito T."/>
            <person name="Fujiyama A."/>
            <person name="Inagaki F."/>
            <person name="Takami H."/>
        </authorList>
    </citation>
    <scope>NUCLEOTIDE SEQUENCE</scope>
    <source>
        <strain evidence="3">Expedition CK06-06</strain>
    </source>
</reference>
<dbReference type="Gene3D" id="2.170.130.10">
    <property type="entry name" value="TonB-dependent receptor, plug domain"/>
    <property type="match status" value="1"/>
</dbReference>
<keyword evidence="1" id="KW-0732">Signal</keyword>
<organism evidence="3">
    <name type="scientific">marine sediment metagenome</name>
    <dbReference type="NCBI Taxonomy" id="412755"/>
    <lineage>
        <taxon>unclassified sequences</taxon>
        <taxon>metagenomes</taxon>
        <taxon>ecological metagenomes</taxon>
    </lineage>
</organism>
<dbReference type="InterPro" id="IPR012910">
    <property type="entry name" value="Plug_dom"/>
</dbReference>
<dbReference type="GO" id="GO:0044718">
    <property type="term" value="P:siderophore transmembrane transport"/>
    <property type="evidence" value="ECO:0007669"/>
    <property type="project" value="TreeGrafter"/>
</dbReference>
<evidence type="ECO:0000259" key="2">
    <source>
        <dbReference type="Pfam" id="PF07715"/>
    </source>
</evidence>
<dbReference type="PANTHER" id="PTHR30069:SF29">
    <property type="entry name" value="HEMOGLOBIN AND HEMOGLOBIN-HAPTOGLOBIN-BINDING PROTEIN 1-RELATED"/>
    <property type="match status" value="1"/>
</dbReference>
<dbReference type="SUPFAM" id="SSF56935">
    <property type="entry name" value="Porins"/>
    <property type="match status" value="1"/>
</dbReference>
<dbReference type="GO" id="GO:0015344">
    <property type="term" value="F:siderophore uptake transmembrane transporter activity"/>
    <property type="evidence" value="ECO:0007669"/>
    <property type="project" value="TreeGrafter"/>
</dbReference>
<name>X0VGZ8_9ZZZZ</name>